<evidence type="ECO:0000313" key="1">
    <source>
        <dbReference type="EMBL" id="CAB4865032.1"/>
    </source>
</evidence>
<organism evidence="1">
    <name type="scientific">freshwater metagenome</name>
    <dbReference type="NCBI Taxonomy" id="449393"/>
    <lineage>
        <taxon>unclassified sequences</taxon>
        <taxon>metagenomes</taxon>
        <taxon>ecological metagenomes</taxon>
    </lineage>
</organism>
<gene>
    <name evidence="1" type="ORF">UFOPK3376_00491</name>
</gene>
<accession>A0A6J7D1Z6</accession>
<sequence>MAQTTTPDTSNANSLVDAPVKDGLRDVRYGEVLLLSADNGTFTAEVWNTLGMNDCPQAAWDALDATAIAQERGALLALLNGPRYWVLDFITSNIRQQAPETTFGELGMFRAAVIDFGSTPPDPTPYTDRSILRETVFGWRQGSEVYELVTPDNIIYVMQAYSRAVDPAQSIDDLPRHGTRINPPAGWTFRVRTLTEDLDVFSTAGVATVLQDEFMNTYQRVPAS</sequence>
<dbReference type="AlphaFoldDB" id="A0A6J7D1Z6"/>
<protein>
    <submittedName>
        <fullName evidence="1">Unannotated protein</fullName>
    </submittedName>
</protein>
<proteinExistence type="predicted"/>
<dbReference type="EMBL" id="CAFBLP010000008">
    <property type="protein sequence ID" value="CAB4865032.1"/>
    <property type="molecule type" value="Genomic_DNA"/>
</dbReference>
<reference evidence="1" key="1">
    <citation type="submission" date="2020-05" db="EMBL/GenBank/DDBJ databases">
        <authorList>
            <person name="Chiriac C."/>
            <person name="Salcher M."/>
            <person name="Ghai R."/>
            <person name="Kavagutti S V."/>
        </authorList>
    </citation>
    <scope>NUCLEOTIDE SEQUENCE</scope>
</reference>
<name>A0A6J7D1Z6_9ZZZZ</name>